<dbReference type="Proteomes" id="UP000037460">
    <property type="component" value="Unassembled WGS sequence"/>
</dbReference>
<keyword evidence="3 10" id="KW-0813">Transport</keyword>
<evidence type="ECO:0000313" key="11">
    <source>
        <dbReference type="EMBL" id="KOO23161.1"/>
    </source>
</evidence>
<dbReference type="InterPro" id="IPR023395">
    <property type="entry name" value="MCP_dom_sf"/>
</dbReference>
<keyword evidence="5" id="KW-0677">Repeat</keyword>
<dbReference type="PANTHER" id="PTHR45788:SF4">
    <property type="entry name" value="TRICARBOXYLATE TRANSPORT PROTEIN, MITOCHONDRIAL"/>
    <property type="match status" value="1"/>
</dbReference>
<accession>A0A0M0J9A5</accession>
<evidence type="ECO:0000313" key="12">
    <source>
        <dbReference type="Proteomes" id="UP000037460"/>
    </source>
</evidence>
<dbReference type="Pfam" id="PF00153">
    <property type="entry name" value="Mito_carr"/>
    <property type="match status" value="3"/>
</dbReference>
<keyword evidence="4 9" id="KW-0812">Transmembrane</keyword>
<comment type="subcellular location">
    <subcellularLocation>
        <location evidence="1">Mitochondrion membrane</location>
        <topology evidence="1">Multi-pass membrane protein</topology>
    </subcellularLocation>
</comment>
<dbReference type="PRINTS" id="PR00926">
    <property type="entry name" value="MITOCARRIER"/>
</dbReference>
<dbReference type="PANTHER" id="PTHR45788">
    <property type="entry name" value="SUCCINATE/FUMARATE MITOCHONDRIAL TRANSPORTER-RELATED"/>
    <property type="match status" value="1"/>
</dbReference>
<evidence type="ECO:0000256" key="10">
    <source>
        <dbReference type="RuleBase" id="RU000488"/>
    </source>
</evidence>
<gene>
    <name evidence="11" type="ORF">Ctob_003320</name>
</gene>
<dbReference type="GO" id="GO:0006843">
    <property type="term" value="P:mitochondrial citrate transmembrane transport"/>
    <property type="evidence" value="ECO:0007669"/>
    <property type="project" value="TreeGrafter"/>
</dbReference>
<keyword evidence="8 9" id="KW-0472">Membrane</keyword>
<evidence type="ECO:0000256" key="1">
    <source>
        <dbReference type="ARBA" id="ARBA00004225"/>
    </source>
</evidence>
<reference evidence="12" key="1">
    <citation type="journal article" date="2015" name="PLoS Genet.">
        <title>Genome Sequence and Transcriptome Analyses of Chrysochromulina tobin: Metabolic Tools for Enhanced Algal Fitness in the Prominent Order Prymnesiales (Haptophyceae).</title>
        <authorList>
            <person name="Hovde B.T."/>
            <person name="Deodato C.R."/>
            <person name="Hunsperger H.M."/>
            <person name="Ryken S.A."/>
            <person name="Yost W."/>
            <person name="Jha R.K."/>
            <person name="Patterson J."/>
            <person name="Monnat R.J. Jr."/>
            <person name="Barlow S.B."/>
            <person name="Starkenburg S.R."/>
            <person name="Cattolico R.A."/>
        </authorList>
    </citation>
    <scope>NUCLEOTIDE SEQUENCE</scope>
    <source>
        <strain evidence="12">CCMP291</strain>
    </source>
</reference>
<evidence type="ECO:0000256" key="5">
    <source>
        <dbReference type="ARBA" id="ARBA00022737"/>
    </source>
</evidence>
<name>A0A0M0J9A5_9EUKA</name>
<dbReference type="Gene3D" id="1.50.40.10">
    <property type="entry name" value="Mitochondrial carrier domain"/>
    <property type="match status" value="1"/>
</dbReference>
<keyword evidence="7" id="KW-0496">Mitochondrion</keyword>
<keyword evidence="12" id="KW-1185">Reference proteome</keyword>
<dbReference type="GO" id="GO:0031966">
    <property type="term" value="C:mitochondrial membrane"/>
    <property type="evidence" value="ECO:0007669"/>
    <property type="project" value="UniProtKB-SubCell"/>
</dbReference>
<comment type="similarity">
    <text evidence="2 10">Belongs to the mitochondrial carrier (TC 2.A.29) family.</text>
</comment>
<dbReference type="GO" id="GO:0071913">
    <property type="term" value="F:citrate secondary active transmembrane transporter activity"/>
    <property type="evidence" value="ECO:0007669"/>
    <property type="project" value="TreeGrafter"/>
</dbReference>
<dbReference type="OrthoDB" id="44467at2759"/>
<evidence type="ECO:0000256" key="2">
    <source>
        <dbReference type="ARBA" id="ARBA00006375"/>
    </source>
</evidence>
<dbReference type="AlphaFoldDB" id="A0A0M0J9A5"/>
<organism evidence="11 12">
    <name type="scientific">Chrysochromulina tobinii</name>
    <dbReference type="NCBI Taxonomy" id="1460289"/>
    <lineage>
        <taxon>Eukaryota</taxon>
        <taxon>Haptista</taxon>
        <taxon>Haptophyta</taxon>
        <taxon>Prymnesiophyceae</taxon>
        <taxon>Prymnesiales</taxon>
        <taxon>Chrysochromulinaceae</taxon>
        <taxon>Chrysochromulina</taxon>
    </lineage>
</organism>
<dbReference type="InterPro" id="IPR018108">
    <property type="entry name" value="MCP_transmembrane"/>
</dbReference>
<evidence type="ECO:0000256" key="6">
    <source>
        <dbReference type="ARBA" id="ARBA00022989"/>
    </source>
</evidence>
<proteinExistence type="inferred from homology"/>
<comment type="caution">
    <text evidence="11">The sequence shown here is derived from an EMBL/GenBank/DDBJ whole genome shotgun (WGS) entry which is preliminary data.</text>
</comment>
<sequence length="315" mass="33747">MAPTGNKPKHAGKAIVAGGISGAIEICCTYPLEYTKTVAQLDKGSGGGAMKVVRDTLKTHGPLGFYRGLSSMVYFATPKAALRFSAFEAASDMLKTSDGKPMFGKVNGFIAGLVAGTAEAIVVSTPQETIKIRLIDDQFKSETPRFKGFFHGVYTLIKEEGFFGIYHGVAPTVLKVATAQGTRFGVFNVIPSEYRKTPVSVAACGAFAGGVSVLIFQGLDVVKSRMQGLDGAKYASSLHCAREMLVNEGWLSFYKGVGPRLSRVCCEVAITMTLYAEVVKVLDKYWVTSGQPNRAVVRSWSVLTDRANSTPTKPS</sequence>
<dbReference type="InterPro" id="IPR002067">
    <property type="entry name" value="MCP"/>
</dbReference>
<feature type="repeat" description="Solcar" evidence="9">
    <location>
        <begin position="196"/>
        <end position="281"/>
    </location>
</feature>
<dbReference type="SUPFAM" id="SSF103506">
    <property type="entry name" value="Mitochondrial carrier"/>
    <property type="match status" value="1"/>
</dbReference>
<evidence type="ECO:0000256" key="9">
    <source>
        <dbReference type="PROSITE-ProRule" id="PRU00282"/>
    </source>
</evidence>
<evidence type="ECO:0000256" key="7">
    <source>
        <dbReference type="ARBA" id="ARBA00023128"/>
    </source>
</evidence>
<dbReference type="InterPro" id="IPR049563">
    <property type="entry name" value="TXTP-like"/>
</dbReference>
<evidence type="ECO:0000256" key="4">
    <source>
        <dbReference type="ARBA" id="ARBA00022692"/>
    </source>
</evidence>
<feature type="repeat" description="Solcar" evidence="9">
    <location>
        <begin position="9"/>
        <end position="93"/>
    </location>
</feature>
<protein>
    <submittedName>
        <fullName evidence="11">Tricarboxylate transport mitochondrial</fullName>
    </submittedName>
</protein>
<dbReference type="PROSITE" id="PS50920">
    <property type="entry name" value="SOLCAR"/>
    <property type="match status" value="3"/>
</dbReference>
<evidence type="ECO:0000256" key="8">
    <source>
        <dbReference type="ARBA" id="ARBA00023136"/>
    </source>
</evidence>
<dbReference type="EMBL" id="JWZX01003215">
    <property type="protein sequence ID" value="KOO23161.1"/>
    <property type="molecule type" value="Genomic_DNA"/>
</dbReference>
<feature type="repeat" description="Solcar" evidence="9">
    <location>
        <begin position="106"/>
        <end position="193"/>
    </location>
</feature>
<evidence type="ECO:0000256" key="3">
    <source>
        <dbReference type="ARBA" id="ARBA00022448"/>
    </source>
</evidence>
<keyword evidence="6" id="KW-1133">Transmembrane helix</keyword>